<evidence type="ECO:0000313" key="4">
    <source>
        <dbReference type="Proteomes" id="UP000005239"/>
    </source>
</evidence>
<evidence type="ECO:0000256" key="1">
    <source>
        <dbReference type="ARBA" id="ARBA00009058"/>
    </source>
</evidence>
<dbReference type="GO" id="GO:0005739">
    <property type="term" value="C:mitochondrion"/>
    <property type="evidence" value="ECO:0000318"/>
    <property type="project" value="GO_Central"/>
</dbReference>
<dbReference type="EnsemblMetazoa" id="PPA03282.1">
    <property type="protein sequence ID" value="PPA03282.1"/>
    <property type="gene ID" value="WBGene00092836"/>
</dbReference>
<accession>A0A454XLZ6</accession>
<reference evidence="3" key="2">
    <citation type="submission" date="2022-06" db="UniProtKB">
        <authorList>
            <consortium name="EnsemblMetazoa"/>
        </authorList>
    </citation>
    <scope>IDENTIFICATION</scope>
    <source>
        <strain evidence="3">PS312</strain>
    </source>
</reference>
<evidence type="ECO:0000256" key="2">
    <source>
        <dbReference type="ARBA" id="ARBA00013846"/>
    </source>
</evidence>
<keyword evidence="4" id="KW-1185">Reference proteome</keyword>
<evidence type="ECO:0000313" key="3">
    <source>
        <dbReference type="EnsemblMetazoa" id="PPA03282.1"/>
    </source>
</evidence>
<organism evidence="3 4">
    <name type="scientific">Pristionchus pacificus</name>
    <name type="common">Parasitic nematode worm</name>
    <dbReference type="NCBI Taxonomy" id="54126"/>
    <lineage>
        <taxon>Eukaryota</taxon>
        <taxon>Metazoa</taxon>
        <taxon>Ecdysozoa</taxon>
        <taxon>Nematoda</taxon>
        <taxon>Chromadorea</taxon>
        <taxon>Rhabditida</taxon>
        <taxon>Rhabditina</taxon>
        <taxon>Diplogasteromorpha</taxon>
        <taxon>Diplogasteroidea</taxon>
        <taxon>Neodiplogasteridae</taxon>
        <taxon>Pristionchus</taxon>
    </lineage>
</organism>
<dbReference type="AlphaFoldDB" id="A0A454XLZ6"/>
<dbReference type="InterPro" id="IPR037667">
    <property type="entry name" value="FMC1_homologue"/>
</dbReference>
<dbReference type="Pfam" id="PF13233">
    <property type="entry name" value="Complex1_LYR_2"/>
    <property type="match status" value="1"/>
</dbReference>
<dbReference type="Proteomes" id="UP000005239">
    <property type="component" value="Unassembled WGS sequence"/>
</dbReference>
<sequence>MAGTAERGTAALKAFRGILTELKKSDKSFSTKSPQYEYLKTEVRNHHTTQRVWSKAPNEVESVADMYAQYLSSTRRVLELQKEYGGGERTVEESANLVGLTLPKKHEQI</sequence>
<dbReference type="PANTHER" id="PTHR31716:SF1">
    <property type="entry name" value="PROTEIN FMC1 HOMOLOG"/>
    <property type="match status" value="1"/>
</dbReference>
<reference evidence="4" key="1">
    <citation type="journal article" date="2008" name="Nat. Genet.">
        <title>The Pristionchus pacificus genome provides a unique perspective on nematode lifestyle and parasitism.</title>
        <authorList>
            <person name="Dieterich C."/>
            <person name="Clifton S.W."/>
            <person name="Schuster L.N."/>
            <person name="Chinwalla A."/>
            <person name="Delehaunty K."/>
            <person name="Dinkelacker I."/>
            <person name="Fulton L."/>
            <person name="Fulton R."/>
            <person name="Godfrey J."/>
            <person name="Minx P."/>
            <person name="Mitreva M."/>
            <person name="Roeseler W."/>
            <person name="Tian H."/>
            <person name="Witte H."/>
            <person name="Yang S.P."/>
            <person name="Wilson R.K."/>
            <person name="Sommer R.J."/>
        </authorList>
    </citation>
    <scope>NUCLEOTIDE SEQUENCE [LARGE SCALE GENOMIC DNA]</scope>
    <source>
        <strain evidence="4">PS312</strain>
    </source>
</reference>
<protein>
    <recommendedName>
        <fullName evidence="2">Protein FMC1 homolog</fullName>
    </recommendedName>
</protein>
<name>A0A454XLZ6_PRIPA</name>
<proteinExistence type="inferred from homology"/>
<accession>A0A8R1Y7X7</accession>
<dbReference type="OrthoDB" id="551431at2759"/>
<comment type="similarity">
    <text evidence="1">Belongs to the FMC1 family.</text>
</comment>
<dbReference type="OMA" id="HHASLTY"/>
<gene>
    <name evidence="3" type="primary">WBGene00092836</name>
</gene>
<dbReference type="PANTHER" id="PTHR31716">
    <property type="entry name" value="PROTEIN FMC1 HOMOLOG"/>
    <property type="match status" value="1"/>
</dbReference>